<dbReference type="InterPro" id="IPR046947">
    <property type="entry name" value="LytR-like"/>
</dbReference>
<dbReference type="InterPro" id="IPR011006">
    <property type="entry name" value="CheY-like_superfamily"/>
</dbReference>
<dbReference type="Gene3D" id="2.40.50.1020">
    <property type="entry name" value="LytTr DNA-binding domain"/>
    <property type="match status" value="1"/>
</dbReference>
<dbReference type="PANTHER" id="PTHR37299:SF1">
    <property type="entry name" value="STAGE 0 SPORULATION PROTEIN A HOMOLOG"/>
    <property type="match status" value="1"/>
</dbReference>
<keyword evidence="4" id="KW-0238">DNA-binding</keyword>
<dbReference type="Pfam" id="PF00072">
    <property type="entry name" value="Response_reg"/>
    <property type="match status" value="1"/>
</dbReference>
<evidence type="ECO:0000259" key="2">
    <source>
        <dbReference type="PROSITE" id="PS50110"/>
    </source>
</evidence>
<organism evidence="4 5">
    <name type="scientific">Bacteroides gallinaceum</name>
    <dbReference type="NCBI Taxonomy" id="1462571"/>
    <lineage>
        <taxon>Bacteria</taxon>
        <taxon>Pseudomonadati</taxon>
        <taxon>Bacteroidota</taxon>
        <taxon>Bacteroidia</taxon>
        <taxon>Bacteroidales</taxon>
        <taxon>Bacteroidaceae</taxon>
        <taxon>Bacteroides</taxon>
    </lineage>
</organism>
<dbReference type="EMBL" id="JAUDEN010000029">
    <property type="protein sequence ID" value="MDM8326122.1"/>
    <property type="molecule type" value="Genomic_DNA"/>
</dbReference>
<proteinExistence type="predicted"/>
<dbReference type="GO" id="GO:0003677">
    <property type="term" value="F:DNA binding"/>
    <property type="evidence" value="ECO:0007669"/>
    <property type="project" value="UniProtKB-KW"/>
</dbReference>
<dbReference type="SUPFAM" id="SSF52172">
    <property type="entry name" value="CheY-like"/>
    <property type="match status" value="1"/>
</dbReference>
<comment type="caution">
    <text evidence="4">The sequence shown here is derived from an EMBL/GenBank/DDBJ whole genome shotgun (WGS) entry which is preliminary data.</text>
</comment>
<reference evidence="5" key="1">
    <citation type="submission" date="2023-07" db="EMBL/GenBank/DDBJ databases">
        <title>Identification and characterization of horizontal gene transfer across gut microbiota members of farm animals based on homology search.</title>
        <authorList>
            <person name="Schwarzerova J."/>
            <person name="Nykrynova M."/>
            <person name="Jureckova K."/>
            <person name="Cejkova D."/>
            <person name="Rychlik I."/>
        </authorList>
    </citation>
    <scope>NUCLEOTIDE SEQUENCE [LARGE SCALE GENOMIC DNA]</scope>
    <source>
        <strain evidence="5">109_WCHN</strain>
    </source>
</reference>
<dbReference type="PANTHER" id="PTHR37299">
    <property type="entry name" value="TRANSCRIPTIONAL REGULATOR-RELATED"/>
    <property type="match status" value="1"/>
</dbReference>
<gene>
    <name evidence="4" type="ORF">QUW60_12950</name>
</gene>
<feature type="domain" description="HTH LytTR-type" evidence="3">
    <location>
        <begin position="146"/>
        <end position="253"/>
    </location>
</feature>
<dbReference type="SMART" id="SM00448">
    <property type="entry name" value="REC"/>
    <property type="match status" value="1"/>
</dbReference>
<evidence type="ECO:0000256" key="1">
    <source>
        <dbReference type="PROSITE-ProRule" id="PRU00169"/>
    </source>
</evidence>
<name>A0ABT7VII0_9BACE</name>
<sequence length="253" mass="29570">MNILIIEDEKRNFNRLRRLLERLDTTCCIERPLASIAESVEWLHTHPAPDLILADIRLSDGLSFDALRQTDTASPVIFTTAYDEYAIQAFKFNSFDYLLKPVRSDELAAAINKVRRQCAAPSASGEELRQLLEYMRRSNYRYRERFLLPYRDGYVSVQVKDISHIALDGRATRLYMKNGTAESVPYSLDELESQLNPDEFFRVNRQYLIRIDSILSVNNWFNSRLKVHLKKYPGEEIVVSRERATALKEWLDR</sequence>
<keyword evidence="5" id="KW-1185">Reference proteome</keyword>
<dbReference type="PROSITE" id="PS50930">
    <property type="entry name" value="HTH_LYTTR"/>
    <property type="match status" value="1"/>
</dbReference>
<dbReference type="Gene3D" id="3.40.50.2300">
    <property type="match status" value="1"/>
</dbReference>
<dbReference type="InterPro" id="IPR007492">
    <property type="entry name" value="LytTR_DNA-bd_dom"/>
</dbReference>
<accession>A0ABT7VII0</accession>
<dbReference type="Pfam" id="PF04397">
    <property type="entry name" value="LytTR"/>
    <property type="match status" value="1"/>
</dbReference>
<dbReference type="InterPro" id="IPR001789">
    <property type="entry name" value="Sig_transdc_resp-reg_receiver"/>
</dbReference>
<keyword evidence="1" id="KW-0597">Phosphoprotein</keyword>
<feature type="domain" description="Response regulatory" evidence="2">
    <location>
        <begin position="2"/>
        <end position="115"/>
    </location>
</feature>
<feature type="modified residue" description="4-aspartylphosphate" evidence="1">
    <location>
        <position position="55"/>
    </location>
</feature>
<dbReference type="Proteomes" id="UP001169458">
    <property type="component" value="Unassembled WGS sequence"/>
</dbReference>
<evidence type="ECO:0000313" key="4">
    <source>
        <dbReference type="EMBL" id="MDM8326122.1"/>
    </source>
</evidence>
<dbReference type="RefSeq" id="WP_289560962.1">
    <property type="nucleotide sequence ID" value="NZ_JAUDEN010000029.1"/>
</dbReference>
<protein>
    <submittedName>
        <fullName evidence="4">LytTR family DNA-binding domain-containing protein</fullName>
    </submittedName>
</protein>
<evidence type="ECO:0000259" key="3">
    <source>
        <dbReference type="PROSITE" id="PS50930"/>
    </source>
</evidence>
<dbReference type="PROSITE" id="PS50110">
    <property type="entry name" value="RESPONSE_REGULATORY"/>
    <property type="match status" value="1"/>
</dbReference>
<dbReference type="SMART" id="SM00850">
    <property type="entry name" value="LytTR"/>
    <property type="match status" value="1"/>
</dbReference>
<evidence type="ECO:0000313" key="5">
    <source>
        <dbReference type="Proteomes" id="UP001169458"/>
    </source>
</evidence>